<reference evidence="3" key="1">
    <citation type="submission" date="2016-12" db="EMBL/GenBank/DDBJ databases">
        <title>The genomes of Aspergillus section Nigri reveals drivers in fungal speciation.</title>
        <authorList>
            <consortium name="DOE Joint Genome Institute"/>
            <person name="Vesth T.C."/>
            <person name="Nybo J."/>
            <person name="Theobald S."/>
            <person name="Brandl J."/>
            <person name="Frisvad J.C."/>
            <person name="Nielsen K.F."/>
            <person name="Lyhne E.K."/>
            <person name="Kogle M.E."/>
            <person name="Kuo A."/>
            <person name="Riley R."/>
            <person name="Clum A."/>
            <person name="Nolan M."/>
            <person name="Lipzen A."/>
            <person name="Salamov A."/>
            <person name="Henrissat B."/>
            <person name="Wiebenga A."/>
            <person name="De Vries R.P."/>
            <person name="Grigoriev I.V."/>
            <person name="Mortensen U.H."/>
            <person name="Andersen M.R."/>
            <person name="Baker S.E."/>
        </authorList>
    </citation>
    <scope>NUCLEOTIDE SEQUENCE [LARGE SCALE GENOMIC DNA]</scope>
    <source>
        <strain evidence="3">CBS 115656</strain>
    </source>
</reference>
<feature type="signal peptide" evidence="2">
    <location>
        <begin position="1"/>
        <end position="21"/>
    </location>
</feature>
<dbReference type="AlphaFoldDB" id="A0A318YN11"/>
<organism evidence="3 4">
    <name type="scientific">Aspergillus neoniger (strain CBS 115656)</name>
    <dbReference type="NCBI Taxonomy" id="1448310"/>
    <lineage>
        <taxon>Eukaryota</taxon>
        <taxon>Fungi</taxon>
        <taxon>Dikarya</taxon>
        <taxon>Ascomycota</taxon>
        <taxon>Pezizomycotina</taxon>
        <taxon>Eurotiomycetes</taxon>
        <taxon>Eurotiomycetidae</taxon>
        <taxon>Eurotiales</taxon>
        <taxon>Aspergillaceae</taxon>
        <taxon>Aspergillus</taxon>
        <taxon>Aspergillus subgen. Circumdati</taxon>
    </lineage>
</organism>
<evidence type="ECO:0000313" key="3">
    <source>
        <dbReference type="EMBL" id="PYH35626.1"/>
    </source>
</evidence>
<evidence type="ECO:0000256" key="2">
    <source>
        <dbReference type="SAM" id="SignalP"/>
    </source>
</evidence>
<keyword evidence="4" id="KW-1185">Reference proteome</keyword>
<protein>
    <submittedName>
        <fullName evidence="3">Uncharacterized protein</fullName>
    </submittedName>
</protein>
<name>A0A318YN11_ASPNB</name>
<keyword evidence="2" id="KW-0732">Signal</keyword>
<sequence>MTSPVCQCLTILMIMYGLKLAYKASKARILATELYKGVSAPFMGNTDIALRDIPLSRIRSQYEVVSRGEPCHQHHYDNLAIFPPMIVVAVQLVAAGKRSDTLRRARGFIFYGGPRQPGRASHETGDVTGRQLSPDLPRIGPSGDEIWYVSRG</sequence>
<evidence type="ECO:0000313" key="4">
    <source>
        <dbReference type="Proteomes" id="UP000247647"/>
    </source>
</evidence>
<dbReference type="Proteomes" id="UP000247647">
    <property type="component" value="Unassembled WGS sequence"/>
</dbReference>
<proteinExistence type="predicted"/>
<dbReference type="EMBL" id="KZ821455">
    <property type="protein sequence ID" value="PYH35626.1"/>
    <property type="molecule type" value="Genomic_DNA"/>
</dbReference>
<accession>A0A318YN11</accession>
<feature type="chain" id="PRO_5016388738" evidence="2">
    <location>
        <begin position="22"/>
        <end position="152"/>
    </location>
</feature>
<dbReference type="GeneID" id="37127174"/>
<feature type="region of interest" description="Disordered" evidence="1">
    <location>
        <begin position="115"/>
        <end position="135"/>
    </location>
</feature>
<dbReference type="OrthoDB" id="10372477at2759"/>
<evidence type="ECO:0000256" key="1">
    <source>
        <dbReference type="SAM" id="MobiDB-lite"/>
    </source>
</evidence>
<dbReference type="RefSeq" id="XP_025481104.1">
    <property type="nucleotide sequence ID" value="XM_025624718.1"/>
</dbReference>
<gene>
    <name evidence="3" type="ORF">BO87DRAFT_385316</name>
</gene>